<evidence type="ECO:0000256" key="1">
    <source>
        <dbReference type="ARBA" id="ARBA00022801"/>
    </source>
</evidence>
<sequence length="683" mass="73866">MKRTIFRFLTTVAWLGAASLGAHADTPGETRKPDWLQAVQRTVFDGQSDDLATAGLGTAGLTEKAPAPTYADTLRPKAAELRRAALFLRGSSGEGFGRLYGPNVDPRSGAALPDDGKMAGTEYLAYADDGEGRQNVAMLLQVPASFRAERPCILAVPVNGSSSLYRDIVDFGYWGLRRDCAVVYTDKGLGNGVHDLETDTVNRLDGTRTNAREVGREAHFKASLDESKRQEFLKSFPHRIAFKHAHSRQNPEAGWGRDVVRAIQFAFYQLNQDARGSGDGPYLTRDNTLVIATGSSNGGGAALYGGEYDRESWIDGVVAAEPQVQVQPNDAVMVERGSTIRPGTGRTLLDYFTTAILYQPCAAVAPPDAPRREKLAFAENRCRSLKEKGLLSADTMEAQAKEALAKLRDYGWEPEADVLHASHYDIAPDATAAKYASDHGRFGVEDRICGLSYAAADEDGRPMPIPADVLATIFATAPGGAPVGPVDIINDLDPAGPRRSAVSVSASTGRQDYNLDGALCLRELATGQSADAQRVQAGNREFLASGDLHGKPTIIVHGRADARVPVGFTSRPYLALNSLVEGDQSRLHYVEVANAQHFGASEPGYDNRFVRLTIYHLRALEQMYAHLTQRASLPDHQVVRPTPRGGERGQAPALEARNIAPIVERPSKADQIRAERGRVTVPD</sequence>
<dbReference type="EMBL" id="CP016616">
    <property type="protein sequence ID" value="ANY81251.1"/>
    <property type="molecule type" value="Genomic_DNA"/>
</dbReference>
<proteinExistence type="predicted"/>
<gene>
    <name evidence="3" type="ORF">BB934_26055</name>
</gene>
<keyword evidence="1 3" id="KW-0378">Hydrolase</keyword>
<protein>
    <submittedName>
        <fullName evidence="3">D-(-)-3-hydroxybutyrate oligomer hydrolase</fullName>
    </submittedName>
</protein>
<dbReference type="InterPro" id="IPR029058">
    <property type="entry name" value="AB_hydrolase_fold"/>
</dbReference>
<reference evidence="3" key="1">
    <citation type="submission" date="2016-07" db="EMBL/GenBank/DDBJ databases">
        <title>Microvirga ossetica sp. nov. a new species of rhizobia isolated from root nodules of the legume species Vicia alpestris Steven originated from North Ossetia region in the Caucasus.</title>
        <authorList>
            <person name="Safronova V.I."/>
            <person name="Kuznetsova I.G."/>
            <person name="Sazanova A.L."/>
            <person name="Belimov A."/>
            <person name="Andronov E."/>
            <person name="Osledkin Y.S."/>
            <person name="Onishchuk O.P."/>
            <person name="Kurchak O.N."/>
            <person name="Shaposhnikov A.I."/>
            <person name="Willems A."/>
            <person name="Tikhonovich I.A."/>
        </authorList>
    </citation>
    <scope>NUCLEOTIDE SEQUENCE [LARGE SCALE GENOMIC DNA]</scope>
    <source>
        <strain evidence="3">V5/3M</strain>
    </source>
</reference>
<evidence type="ECO:0000313" key="3">
    <source>
        <dbReference type="EMBL" id="ANY81251.1"/>
    </source>
</evidence>
<dbReference type="SUPFAM" id="SSF53474">
    <property type="entry name" value="alpha/beta-Hydrolases"/>
    <property type="match status" value="1"/>
</dbReference>
<feature type="chain" id="PRO_5008536287" evidence="2">
    <location>
        <begin position="25"/>
        <end position="683"/>
    </location>
</feature>
<dbReference type="InterPro" id="IPR016582">
    <property type="entry name" value="OHBut_olig_hydro_put"/>
</dbReference>
<organism evidence="3">
    <name type="scientific">Microvirga ossetica</name>
    <dbReference type="NCBI Taxonomy" id="1882682"/>
    <lineage>
        <taxon>Bacteria</taxon>
        <taxon>Pseudomonadati</taxon>
        <taxon>Pseudomonadota</taxon>
        <taxon>Alphaproteobacteria</taxon>
        <taxon>Hyphomicrobiales</taxon>
        <taxon>Methylobacteriaceae</taxon>
        <taxon>Microvirga</taxon>
    </lineage>
</organism>
<dbReference type="AlphaFoldDB" id="A0A1B2EMS3"/>
<dbReference type="Pfam" id="PF10605">
    <property type="entry name" value="3HBOH"/>
    <property type="match status" value="1"/>
</dbReference>
<dbReference type="GO" id="GO:0019605">
    <property type="term" value="P:butyrate metabolic process"/>
    <property type="evidence" value="ECO:0007669"/>
    <property type="project" value="InterPro"/>
</dbReference>
<keyword evidence="2" id="KW-0732">Signal</keyword>
<dbReference type="RefSeq" id="WP_099512316.1">
    <property type="nucleotide sequence ID" value="NZ_CP016616.1"/>
</dbReference>
<dbReference type="Gene3D" id="3.40.50.1820">
    <property type="entry name" value="alpha/beta hydrolase"/>
    <property type="match status" value="1"/>
</dbReference>
<dbReference type="OrthoDB" id="4294477at2"/>
<name>A0A1B2EMS3_9HYPH</name>
<dbReference type="KEGG" id="moc:BB934_26055"/>
<feature type="signal peptide" evidence="2">
    <location>
        <begin position="1"/>
        <end position="24"/>
    </location>
</feature>
<accession>A0A1B2EMS3</accession>
<evidence type="ECO:0000256" key="2">
    <source>
        <dbReference type="SAM" id="SignalP"/>
    </source>
</evidence>
<dbReference type="GO" id="GO:0047989">
    <property type="term" value="F:hydroxybutyrate-dimer hydrolase activity"/>
    <property type="evidence" value="ECO:0007669"/>
    <property type="project" value="InterPro"/>
</dbReference>
<dbReference type="GO" id="GO:0005615">
    <property type="term" value="C:extracellular space"/>
    <property type="evidence" value="ECO:0007669"/>
    <property type="project" value="InterPro"/>
</dbReference>
<dbReference type="PIRSF" id="PIRSF011409">
    <property type="entry name" value="HObutyrate_olig_hydrol"/>
    <property type="match status" value="1"/>
</dbReference>